<sequence>MKSNRSRVLRPLTKTDNNSKNWTFFNLNKENLTASTGYDELESQFQIDNTMHQSSGNKKKVSGHIQKAILPSIVKENLNSLEQIKSNNITPSVQSTKYAFDSGKKNEIESQRSASSLIQKKIESIKDPKFDEKTIVQKILNNTISVESDDSEISDQISSHDSETEQKDKKRNKSQVIAVVKPRQSSQSSKIQTAIPLKRSDTQSKPNVFNDVTIKVMKTRKHLDLGRWYCVSRPQYRKSCGISSLVAVWNYLFSKLSGHGYHEILTQEKALQILDFKPPYEDIVFGPFTGNKNILKWFSVLCNHHGVKGRSRIMYKPKGSKNVTSEAKPLEILDKLKEGLATNSKSYIYHCYNHYMVPVGYEEMPDKPEIVYKKDLSPSQLESQIIIADNSRKHQTFHSVKWDDIVKDLNMENPNYIDIRNLQKGVQNKNSPDYKGRSKKGKNSHCIIEFSSVKSN</sequence>
<accession>A0A077ZZY5</accession>
<comment type="subcellular location">
    <subcellularLocation>
        <location evidence="1">Nucleus</location>
    </subcellularLocation>
</comment>
<evidence type="ECO:0000256" key="2">
    <source>
        <dbReference type="ARBA" id="ARBA00023242"/>
    </source>
</evidence>
<dbReference type="EMBL" id="CCKQ01003640">
    <property type="protein sequence ID" value="CDW74763.1"/>
    <property type="molecule type" value="Genomic_DNA"/>
</dbReference>
<keyword evidence="2" id="KW-0539">Nucleus</keyword>
<evidence type="ECO:0000313" key="5">
    <source>
        <dbReference type="Proteomes" id="UP000039865"/>
    </source>
</evidence>
<dbReference type="OrthoDB" id="31113at2759"/>
<organism evidence="4 5">
    <name type="scientific">Stylonychia lemnae</name>
    <name type="common">Ciliate</name>
    <dbReference type="NCBI Taxonomy" id="5949"/>
    <lineage>
        <taxon>Eukaryota</taxon>
        <taxon>Sar</taxon>
        <taxon>Alveolata</taxon>
        <taxon>Ciliophora</taxon>
        <taxon>Intramacronucleata</taxon>
        <taxon>Spirotrichea</taxon>
        <taxon>Stichotrichia</taxon>
        <taxon>Sporadotrichida</taxon>
        <taxon>Oxytrichidae</taxon>
        <taxon>Stylonychinae</taxon>
        <taxon>Stylonychia</taxon>
    </lineage>
</organism>
<feature type="compositionally biased region" description="Basic and acidic residues" evidence="3">
    <location>
        <begin position="158"/>
        <end position="168"/>
    </location>
</feature>
<name>A0A077ZZY5_STYLE</name>
<feature type="region of interest" description="Disordered" evidence="3">
    <location>
        <begin position="150"/>
        <end position="175"/>
    </location>
</feature>
<reference evidence="4 5" key="1">
    <citation type="submission" date="2014-06" db="EMBL/GenBank/DDBJ databases">
        <authorList>
            <person name="Swart Estienne"/>
        </authorList>
    </citation>
    <scope>NUCLEOTIDE SEQUENCE [LARGE SCALE GENOMIC DNA]</scope>
    <source>
        <strain evidence="4 5">130c</strain>
    </source>
</reference>
<dbReference type="PANTHER" id="PTHR16171">
    <property type="entry name" value="DNA REPAIR PROTEIN COMPLEMENTING XP-G CELLS-RELATED"/>
    <property type="match status" value="1"/>
</dbReference>
<feature type="region of interest" description="Disordered" evidence="3">
    <location>
        <begin position="423"/>
        <end position="442"/>
    </location>
</feature>
<evidence type="ECO:0000256" key="1">
    <source>
        <dbReference type="ARBA" id="ARBA00004123"/>
    </source>
</evidence>
<proteinExistence type="predicted"/>
<protein>
    <submittedName>
        <fullName evidence="4">Basic immunoglobulin-like variable motif-containing protein</fullName>
    </submittedName>
</protein>
<dbReference type="AlphaFoldDB" id="A0A077ZZY5"/>
<dbReference type="GO" id="GO:0005634">
    <property type="term" value="C:nucleus"/>
    <property type="evidence" value="ECO:0007669"/>
    <property type="project" value="UniProtKB-SubCell"/>
</dbReference>
<gene>
    <name evidence="4" type="primary">Contig11892.g12725</name>
    <name evidence="4" type="ORF">STYLEM_3746</name>
</gene>
<keyword evidence="5" id="KW-1185">Reference proteome</keyword>
<dbReference type="InParanoid" id="A0A077ZZY5"/>
<dbReference type="PANTHER" id="PTHR16171:SF12">
    <property type="entry name" value="BASIC IMMUNOGLOBULIN-LIKE VARIABLE MOTIF-CONTAINING PROTEIN"/>
    <property type="match status" value="1"/>
</dbReference>
<evidence type="ECO:0000256" key="3">
    <source>
        <dbReference type="SAM" id="MobiDB-lite"/>
    </source>
</evidence>
<evidence type="ECO:0000313" key="4">
    <source>
        <dbReference type="EMBL" id="CDW74763.1"/>
    </source>
</evidence>
<dbReference type="Proteomes" id="UP000039865">
    <property type="component" value="Unassembled WGS sequence"/>
</dbReference>